<dbReference type="PANTHER" id="PTHR21411:SF0">
    <property type="entry name" value="REGULATORY PROTEIN ZESTE"/>
    <property type="match status" value="1"/>
</dbReference>
<evidence type="ECO:0000256" key="1">
    <source>
        <dbReference type="ARBA" id="ARBA00011764"/>
    </source>
</evidence>
<proteinExistence type="predicted"/>
<evidence type="ECO:0000313" key="8">
    <source>
        <dbReference type="EMBL" id="PCG71047.1"/>
    </source>
</evidence>
<dbReference type="InterPro" id="IPR028002">
    <property type="entry name" value="Myb_DNA-bind_5"/>
</dbReference>
<evidence type="ECO:0000256" key="4">
    <source>
        <dbReference type="ARBA" id="ARBA00023163"/>
    </source>
</evidence>
<keyword evidence="3" id="KW-0805">Transcription regulation</keyword>
<feature type="domain" description="Myb-like" evidence="7">
    <location>
        <begin position="188"/>
        <end position="258"/>
    </location>
</feature>
<dbReference type="InterPro" id="IPR001005">
    <property type="entry name" value="SANT/Myb"/>
</dbReference>
<evidence type="ECO:0000256" key="5">
    <source>
        <dbReference type="ARBA" id="ARBA00025466"/>
    </source>
</evidence>
<dbReference type="EMBL" id="NWSH01001500">
    <property type="protein sequence ID" value="PCG71047.1"/>
    <property type="molecule type" value="Genomic_DNA"/>
</dbReference>
<protein>
    <recommendedName>
        <fullName evidence="2">Regulatory protein zeste</fullName>
    </recommendedName>
</protein>
<dbReference type="AlphaFoldDB" id="A0A2A4JG48"/>
<evidence type="ECO:0000256" key="3">
    <source>
        <dbReference type="ARBA" id="ARBA00023015"/>
    </source>
</evidence>
<comment type="subunit">
    <text evidence="1">Self-associates forming complexes of several hundred monomers.</text>
</comment>
<evidence type="ECO:0000259" key="7">
    <source>
        <dbReference type="SMART" id="SM00717"/>
    </source>
</evidence>
<reference evidence="8" key="1">
    <citation type="submission" date="2017-09" db="EMBL/GenBank/DDBJ databases">
        <title>Contemporary evolution of a Lepidopteran species, Heliothis virescens, in response to modern agricultural practices.</title>
        <authorList>
            <person name="Fritz M.L."/>
            <person name="Deyonke A.M."/>
            <person name="Papanicolaou A."/>
            <person name="Micinski S."/>
            <person name="Westbrook J."/>
            <person name="Gould F."/>
        </authorList>
    </citation>
    <scope>NUCLEOTIDE SEQUENCE [LARGE SCALE GENOMIC DNA]</scope>
    <source>
        <strain evidence="8">HvINT-</strain>
        <tissue evidence="8">Whole body</tissue>
    </source>
</reference>
<comment type="function">
    <text evidence="5">Involved in transvection phenomena (= synapsis-dependent gene expression), where the synaptic pairing of chromosomes carrying genes with which zeste interacts influences the expression of these genes. Zeste binds to DNA and stimulates transcription from a nearby promoter.</text>
</comment>
<feature type="domain" description="Myb-like" evidence="7">
    <location>
        <begin position="32"/>
        <end position="103"/>
    </location>
</feature>
<comment type="caution">
    <text evidence="8">The sequence shown here is derived from an EMBL/GenBank/DDBJ whole genome shotgun (WGS) entry which is preliminary data.</text>
</comment>
<feature type="compositionally biased region" description="Basic and acidic residues" evidence="6">
    <location>
        <begin position="285"/>
        <end position="297"/>
    </location>
</feature>
<feature type="compositionally biased region" description="Polar residues" evidence="6">
    <location>
        <begin position="314"/>
        <end position="324"/>
    </location>
</feature>
<dbReference type="Pfam" id="PF13873">
    <property type="entry name" value="Myb_DNA-bind_5"/>
    <property type="match status" value="2"/>
</dbReference>
<feature type="region of interest" description="Disordered" evidence="6">
    <location>
        <begin position="278"/>
        <end position="324"/>
    </location>
</feature>
<organism evidence="8">
    <name type="scientific">Heliothis virescens</name>
    <name type="common">Tobacco budworm moth</name>
    <dbReference type="NCBI Taxonomy" id="7102"/>
    <lineage>
        <taxon>Eukaryota</taxon>
        <taxon>Metazoa</taxon>
        <taxon>Ecdysozoa</taxon>
        <taxon>Arthropoda</taxon>
        <taxon>Hexapoda</taxon>
        <taxon>Insecta</taxon>
        <taxon>Pterygota</taxon>
        <taxon>Neoptera</taxon>
        <taxon>Endopterygota</taxon>
        <taxon>Lepidoptera</taxon>
        <taxon>Glossata</taxon>
        <taxon>Ditrysia</taxon>
        <taxon>Noctuoidea</taxon>
        <taxon>Noctuidae</taxon>
        <taxon>Heliothinae</taxon>
        <taxon>Heliothis</taxon>
    </lineage>
</organism>
<name>A0A2A4JG48_HELVI</name>
<dbReference type="PANTHER" id="PTHR21411">
    <property type="entry name" value="APONTIC"/>
    <property type="match status" value="1"/>
</dbReference>
<feature type="region of interest" description="Disordered" evidence="6">
    <location>
        <begin position="137"/>
        <end position="189"/>
    </location>
</feature>
<keyword evidence="4" id="KW-0804">Transcription</keyword>
<sequence>MEGDGQEEPSASAFWSVNHVNVGRKRKFNRHRSPAFNQEEIKCLLRILQKYKAVVFNKSTNASANRAKEVAWLKIAKLFNRQGFTHRRSADCLKIKWDNMKKKARYKSKNLMDINYEEFDEATSQMVAMMCETENGANTVDEPVDTGGDVNDTKNKESTVNQWNGNEDLESNDSSTDGGNENQRFLNRSTNFSPEECNLLLQCVRQEKNIVLSNTNTSSFIKLKNRAWDRISNSYNKLSPEKRSTKVLRTKFTNMKRLVKTGSMKQYFKEFTKKQPQLEGSGSKIKSEPLFEHRSSLDADNDSDLDDRLEADNNSDGNTTLDPLSTVLNSDLGLSSVSQSENKEVVRLKIELLNYKLETAKLKRKRIEDLLQADAAEREAKAREHSLKLRAARLEAIAAEMKLPPSHPALAYTPEETQAQHYIHQYHTA</sequence>
<evidence type="ECO:0000256" key="2">
    <source>
        <dbReference type="ARBA" id="ARBA00016807"/>
    </source>
</evidence>
<gene>
    <name evidence="8" type="ORF">B5V51_2295</name>
</gene>
<accession>A0A2A4JG48</accession>
<dbReference type="SMART" id="SM00717">
    <property type="entry name" value="SANT"/>
    <property type="match status" value="2"/>
</dbReference>
<evidence type="ECO:0000256" key="6">
    <source>
        <dbReference type="SAM" id="MobiDB-lite"/>
    </source>
</evidence>
<feature type="compositionally biased region" description="Polar residues" evidence="6">
    <location>
        <begin position="172"/>
        <end position="189"/>
    </location>
</feature>